<dbReference type="RefSeq" id="WP_189406725.1">
    <property type="nucleotide sequence ID" value="NZ_BMXP01000006.1"/>
</dbReference>
<evidence type="ECO:0000256" key="4">
    <source>
        <dbReference type="ARBA" id="ARBA00022475"/>
    </source>
</evidence>
<protein>
    <recommendedName>
        <fullName evidence="3">UPF0208 membrane protein YfbV</fullName>
    </recommendedName>
</protein>
<evidence type="ECO:0000256" key="3">
    <source>
        <dbReference type="ARBA" id="ARBA00018831"/>
    </source>
</evidence>
<evidence type="ECO:0000256" key="5">
    <source>
        <dbReference type="ARBA" id="ARBA00022519"/>
    </source>
</evidence>
<keyword evidence="4" id="KW-1003">Cell membrane</keyword>
<keyword evidence="8" id="KW-0472">Membrane</keyword>
<dbReference type="NCBIfam" id="NF002493">
    <property type="entry name" value="PRK01816.1"/>
    <property type="match status" value="1"/>
</dbReference>
<comment type="caution">
    <text evidence="9">The sequence shown here is derived from an EMBL/GenBank/DDBJ whole genome shotgun (WGS) entry which is preliminary data.</text>
</comment>
<evidence type="ECO:0000256" key="7">
    <source>
        <dbReference type="ARBA" id="ARBA00022989"/>
    </source>
</evidence>
<organism evidence="9 10">
    <name type="scientific">Alteromonas halophila</name>
    <dbReference type="NCBI Taxonomy" id="516698"/>
    <lineage>
        <taxon>Bacteria</taxon>
        <taxon>Pseudomonadati</taxon>
        <taxon>Pseudomonadota</taxon>
        <taxon>Gammaproteobacteria</taxon>
        <taxon>Alteromonadales</taxon>
        <taxon>Alteromonadaceae</taxon>
        <taxon>Alteromonas/Salinimonas group</taxon>
        <taxon>Alteromonas</taxon>
    </lineage>
</organism>
<evidence type="ECO:0000313" key="10">
    <source>
        <dbReference type="Proteomes" id="UP000631300"/>
    </source>
</evidence>
<dbReference type="GO" id="GO:0005886">
    <property type="term" value="C:plasma membrane"/>
    <property type="evidence" value="ECO:0007669"/>
    <property type="project" value="UniProtKB-SubCell"/>
</dbReference>
<evidence type="ECO:0000256" key="6">
    <source>
        <dbReference type="ARBA" id="ARBA00022692"/>
    </source>
</evidence>
<reference evidence="9" key="1">
    <citation type="journal article" date="2014" name="Int. J. Syst. Evol. Microbiol.">
        <title>Complete genome sequence of Corynebacterium casei LMG S-19264T (=DSM 44701T), isolated from a smear-ripened cheese.</title>
        <authorList>
            <consortium name="US DOE Joint Genome Institute (JGI-PGF)"/>
            <person name="Walter F."/>
            <person name="Albersmeier A."/>
            <person name="Kalinowski J."/>
            <person name="Ruckert C."/>
        </authorList>
    </citation>
    <scope>NUCLEOTIDE SEQUENCE</scope>
    <source>
        <strain evidence="9">KCTC 22164</strain>
    </source>
</reference>
<dbReference type="Proteomes" id="UP000631300">
    <property type="component" value="Unassembled WGS sequence"/>
</dbReference>
<evidence type="ECO:0000313" key="9">
    <source>
        <dbReference type="EMBL" id="GGW89039.1"/>
    </source>
</evidence>
<sequence>MAQPFMTLLKDGQDYLKTWPMKKELYALFPECRVIAGTRFAMKVMPPVSILACAVLFNTQGQSYLPQIIAIGLFFMSIPVQGLLWLGHRANQQLPPSLRQWYQDIHAKMRLQGCKVTAARSRPRYMELATLLKNAFDDMDSAFTQSWFR</sequence>
<reference evidence="9" key="2">
    <citation type="submission" date="2020-09" db="EMBL/GenBank/DDBJ databases">
        <authorList>
            <person name="Sun Q."/>
            <person name="Kim S."/>
        </authorList>
    </citation>
    <scope>NUCLEOTIDE SEQUENCE</scope>
    <source>
        <strain evidence="9">KCTC 22164</strain>
    </source>
</reference>
<evidence type="ECO:0000256" key="8">
    <source>
        <dbReference type="ARBA" id="ARBA00023136"/>
    </source>
</evidence>
<comment type="similarity">
    <text evidence="2">Belongs to the UPF0208 family.</text>
</comment>
<dbReference type="InterPro" id="IPR007334">
    <property type="entry name" value="UPF0208"/>
</dbReference>
<accession>A0A918JNX1</accession>
<keyword evidence="5" id="KW-0997">Cell inner membrane</keyword>
<keyword evidence="10" id="KW-1185">Reference proteome</keyword>
<proteinExistence type="inferred from homology"/>
<dbReference type="Pfam" id="PF04217">
    <property type="entry name" value="DUF412"/>
    <property type="match status" value="1"/>
</dbReference>
<evidence type="ECO:0000256" key="2">
    <source>
        <dbReference type="ARBA" id="ARBA00009474"/>
    </source>
</evidence>
<name>A0A918JNX1_9ALTE</name>
<evidence type="ECO:0000256" key="1">
    <source>
        <dbReference type="ARBA" id="ARBA00004429"/>
    </source>
</evidence>
<dbReference type="EMBL" id="BMXP01000006">
    <property type="protein sequence ID" value="GGW89039.1"/>
    <property type="molecule type" value="Genomic_DNA"/>
</dbReference>
<keyword evidence="6" id="KW-0812">Transmembrane</keyword>
<gene>
    <name evidence="9" type="ORF">GCM10007391_24030</name>
</gene>
<keyword evidence="7" id="KW-1133">Transmembrane helix</keyword>
<comment type="subcellular location">
    <subcellularLocation>
        <location evidence="1">Cell inner membrane</location>
        <topology evidence="1">Multi-pass membrane protein</topology>
    </subcellularLocation>
</comment>
<dbReference type="AlphaFoldDB" id="A0A918JNX1"/>